<dbReference type="InterPro" id="IPR012467">
    <property type="entry name" value="DUF1684"/>
</dbReference>
<proteinExistence type="predicted"/>
<dbReference type="PANTHER" id="PTHR41913">
    <property type="entry name" value="DUF1684 DOMAIN-CONTAINING PROTEIN"/>
    <property type="match status" value="1"/>
</dbReference>
<evidence type="ECO:0000313" key="2">
    <source>
        <dbReference type="Proteomes" id="UP000059574"/>
    </source>
</evidence>
<organism evidence="1 2">
    <name type="scientific">Arthrobacter alpinus</name>
    <dbReference type="NCBI Taxonomy" id="656366"/>
    <lineage>
        <taxon>Bacteria</taxon>
        <taxon>Bacillati</taxon>
        <taxon>Actinomycetota</taxon>
        <taxon>Actinomycetes</taxon>
        <taxon>Micrococcales</taxon>
        <taxon>Micrococcaceae</taxon>
        <taxon>Arthrobacter</taxon>
    </lineage>
</organism>
<evidence type="ECO:0008006" key="3">
    <source>
        <dbReference type="Google" id="ProtNLM"/>
    </source>
</evidence>
<dbReference type="OrthoDB" id="5493262at2"/>
<evidence type="ECO:0000313" key="1">
    <source>
        <dbReference type="EMBL" id="ALO65278.1"/>
    </source>
</evidence>
<sequence length="268" mass="29232">MSTATAELDRLTQRWERFRTGRNSSLASDHGWLTLTSFQWLPASPAPLAEIPGLWSFEGTTASLTATATDHLTLVESGEPVVGTITAALDDEQSIMWVSSDSVVVELGMRANRYMIRTRDSASPVLTNFSAVPVFSYNPNLVVTGTFERWDTPRRTVIATANPLVPGVAELVGEVSFELNGTQYRLAAEEGGLGSLVLTFHDASNEISTSHWRKVELTRPRPDGSVVIDFNRTINYPSAFTDYGTCPAPVTGNTLPVSIEAGERDPRK</sequence>
<dbReference type="PANTHER" id="PTHR41913:SF1">
    <property type="entry name" value="DUF1684 DOMAIN-CONTAINING PROTEIN"/>
    <property type="match status" value="1"/>
</dbReference>
<dbReference type="Proteomes" id="UP000059574">
    <property type="component" value="Chromosome"/>
</dbReference>
<name>A0A0S2LV48_9MICC</name>
<dbReference type="EMBL" id="CP013200">
    <property type="protein sequence ID" value="ALO65278.1"/>
    <property type="molecule type" value="Genomic_DNA"/>
</dbReference>
<accession>A0A0S2LV48</accession>
<dbReference type="Pfam" id="PF07920">
    <property type="entry name" value="DUF1684"/>
    <property type="match status" value="1"/>
</dbReference>
<dbReference type="RefSeq" id="WP_062285562.1">
    <property type="nucleotide sequence ID" value="NZ_CP013200.1"/>
</dbReference>
<dbReference type="AlphaFoldDB" id="A0A0S2LV48"/>
<reference evidence="1 2" key="2">
    <citation type="journal article" date="2016" name="J. Biotechnol.">
        <title>Complete genome sequence of Arthrobacter alpinus ERGS4:06, a yellow pigmented bacterium tolerant to cold and radiations isolated from Sikkim Himalaya.</title>
        <authorList>
            <person name="Kumar R."/>
            <person name="Singh D."/>
            <person name="Swarnkar M.K."/>
            <person name="Singh A.K."/>
            <person name="Kumar S."/>
        </authorList>
    </citation>
    <scope>NUCLEOTIDE SEQUENCE [LARGE SCALE GENOMIC DNA]</scope>
    <source>
        <strain evidence="1 2">ERGS4:06</strain>
    </source>
</reference>
<gene>
    <name evidence="1" type="ORF">AS189_00725</name>
</gene>
<protein>
    <recommendedName>
        <fullName evidence="3">DUF1684 domain-containing protein</fullName>
    </recommendedName>
</protein>
<reference evidence="2" key="1">
    <citation type="submission" date="2015-11" db="EMBL/GenBank/DDBJ databases">
        <authorList>
            <person name="Kumar R."/>
            <person name="Singh D."/>
            <person name="Swarnkar M.K."/>
            <person name="Singh A.K."/>
            <person name="Kumar S."/>
        </authorList>
    </citation>
    <scope>NUCLEOTIDE SEQUENCE [LARGE SCALE GENOMIC DNA]</scope>
    <source>
        <strain evidence="2">ERGS4:06</strain>
    </source>
</reference>